<dbReference type="Pfam" id="PF00205">
    <property type="entry name" value="TPP_enzyme_M"/>
    <property type="match status" value="1"/>
</dbReference>
<dbReference type="PANTHER" id="PTHR18968">
    <property type="entry name" value="THIAMINE PYROPHOSPHATE ENZYMES"/>
    <property type="match status" value="1"/>
</dbReference>
<reference evidence="8" key="1">
    <citation type="journal article" date="2025" name="Chemistry">
        <title>Structural insights into two thiamine diphosphate-dependent enzymes and their synthetic applications in carbon-carbon linkage reactions.</title>
        <authorList>
            <person name="Liu T."/>
            <person name="Wang G."/>
            <person name="Yu J."/>
            <person name="Li M."/>
            <person name="Peng T."/>
            <person name="Wang J."/>
            <person name="Li H."/>
            <person name="Su X.D."/>
            <person name="Jiang C."/>
            <person name="Ye M."/>
            <person name="Yang D."/>
            <person name="Ma M."/>
        </authorList>
    </citation>
    <scope>X-RAY CRYSTALLOGRAPHY (2.75 ANGSTROMS)</scope>
</reference>
<evidence type="ECO:0000259" key="5">
    <source>
        <dbReference type="Pfam" id="PF00205"/>
    </source>
</evidence>
<feature type="domain" description="Thiamine pyrophosphate enzyme central" evidence="5">
    <location>
        <begin position="202"/>
        <end position="338"/>
    </location>
</feature>
<evidence type="ECO:0000259" key="7">
    <source>
        <dbReference type="Pfam" id="PF02776"/>
    </source>
</evidence>
<dbReference type="InterPro" id="IPR011766">
    <property type="entry name" value="TPP_enzyme_TPP-bd"/>
</dbReference>
<dbReference type="FunFam" id="3.40.50.970:FF:000007">
    <property type="entry name" value="Acetolactate synthase"/>
    <property type="match status" value="1"/>
</dbReference>
<comment type="cofactor">
    <cofactor evidence="1">
        <name>thiamine diphosphate</name>
        <dbReference type="ChEBI" id="CHEBI:58937"/>
    </cofactor>
</comment>
<dbReference type="InterPro" id="IPR000399">
    <property type="entry name" value="TPP-bd_CS"/>
</dbReference>
<dbReference type="Pfam" id="PF02776">
    <property type="entry name" value="TPP_enzyme_N"/>
    <property type="match status" value="1"/>
</dbReference>
<dbReference type="PROSITE" id="PS00187">
    <property type="entry name" value="TPP_ENZYMES"/>
    <property type="match status" value="1"/>
</dbReference>
<organism evidence="8">
    <name type="scientific">Brevibacillus</name>
    <dbReference type="NCBI Taxonomy" id="55080"/>
    <lineage>
        <taxon>Bacteria</taxon>
        <taxon>Bacillati</taxon>
        <taxon>Bacillota</taxon>
        <taxon>Bacilli</taxon>
        <taxon>Bacillales</taxon>
        <taxon>Paenibacillaceae</taxon>
    </lineage>
</organism>
<proteinExistence type="evidence at protein level"/>
<dbReference type="InterPro" id="IPR045229">
    <property type="entry name" value="TPP_enz"/>
</dbReference>
<dbReference type="SUPFAM" id="SSF52467">
    <property type="entry name" value="DHS-like NAD/FAD-binding domain"/>
    <property type="match status" value="1"/>
</dbReference>
<dbReference type="Gene3D" id="3.40.50.1220">
    <property type="entry name" value="TPP-binding domain"/>
    <property type="match status" value="1"/>
</dbReference>
<dbReference type="Gene3D" id="3.40.50.970">
    <property type="match status" value="2"/>
</dbReference>
<dbReference type="AlphaFoldDB" id="A0ABF7PQ67"/>
<sequence>MGSSKTVTAVELLVRQMEAEGVSYVFGIPGGPLMPLYEAIFSRKKIQPILTKHEEGAAFMAEGYARVSGKLGVCCATTGPGATNALTGIACAYSDSTPVLLLTAQVGTAAFGKGALQESTVHGVDLVSIFSPITKLSVMIPTAEKMGEMTRRALRTAQSGRPGPIHLNIPADIAKHPVPLEVFPPMNYRGGKPAPTIMDVVRVAELIFHAKRPAILAGHGIECAKAWEELLDFAELTGIPVATTPKGKSSFPENHALSLGVFGFAGHQKATDYLLSGDVDVLIVIGSSLGDWQTNSWDPRLTPSVALIQIDIDPMEIGKNYPVDVGINADASETLKALILCIRSSGKMLKKPALPLETKEQTAFQEIDHGTEGNGIHPAMVVEAMQNRLPADTILFVDNGSCINWGVHCYLAQTPGAFQIGLGLAAMGHAVAAAIGGKLAAPDRPVVALVGDAAFAMNGMEIHTAAEYKIPVTWIVLNNGGHGLVHLFEQHQFDSKFDISSFRKSIDFCKMAESLGVKSYRAETVEDFDAALKGALAMNTPCLIDVQVDIDVLPPGMKQRFDMLNKSYAGERYTAPIGHHHHHH</sequence>
<comment type="similarity">
    <text evidence="2 4">Belongs to the TPP enzyme family.</text>
</comment>
<dbReference type="InterPro" id="IPR029061">
    <property type="entry name" value="THDP-binding"/>
</dbReference>
<dbReference type="SUPFAM" id="SSF52518">
    <property type="entry name" value="Thiamin diphosphate-binding fold (THDP-binding)"/>
    <property type="match status" value="2"/>
</dbReference>
<dbReference type="GO" id="GO:0030976">
    <property type="term" value="F:thiamine pyrophosphate binding"/>
    <property type="evidence" value="ECO:0007669"/>
    <property type="project" value="UniProtKB-ARBA"/>
</dbReference>
<dbReference type="GO" id="GO:0019752">
    <property type="term" value="P:carboxylic acid metabolic process"/>
    <property type="evidence" value="ECO:0007669"/>
    <property type="project" value="UniProtKB-ARBA"/>
</dbReference>
<dbReference type="InterPro" id="IPR012001">
    <property type="entry name" value="Thiamin_PyroP_enz_TPP-bd_dom"/>
</dbReference>
<name>A0ABF7PQ67_9BACL</name>
<dbReference type="Pfam" id="PF02775">
    <property type="entry name" value="TPP_enzyme_C"/>
    <property type="match status" value="1"/>
</dbReference>
<evidence type="ECO:0000256" key="2">
    <source>
        <dbReference type="ARBA" id="ARBA00007812"/>
    </source>
</evidence>
<accession>A0ABF7PQ67</accession>
<dbReference type="CDD" id="cd07035">
    <property type="entry name" value="TPP_PYR_POX_like"/>
    <property type="match status" value="1"/>
</dbReference>
<dbReference type="PDB" id="8XOD">
    <property type="method" value="X-ray"/>
    <property type="resolution" value="2.75 A"/>
    <property type="chains" value="A/B/C/D=1-584"/>
</dbReference>
<dbReference type="PANTHER" id="PTHR18968:SF13">
    <property type="entry name" value="ACETOLACTATE SYNTHASE CATALYTIC SUBUNIT, MITOCHONDRIAL"/>
    <property type="match status" value="1"/>
</dbReference>
<dbReference type="GO" id="GO:0006520">
    <property type="term" value="P:amino acid metabolic process"/>
    <property type="evidence" value="ECO:0007669"/>
    <property type="project" value="UniProtKB-ARBA"/>
</dbReference>
<evidence type="ECO:0000256" key="4">
    <source>
        <dbReference type="RuleBase" id="RU362132"/>
    </source>
</evidence>
<evidence type="ECO:0000313" key="8">
    <source>
        <dbReference type="PDB" id="8XOD"/>
    </source>
</evidence>
<protein>
    <submittedName>
        <fullName evidence="8">BbmA-G484F complex with CBOA</fullName>
    </submittedName>
</protein>
<feature type="domain" description="Thiamine pyrophosphate enzyme TPP-binding" evidence="6">
    <location>
        <begin position="398"/>
        <end position="546"/>
    </location>
</feature>
<evidence type="ECO:0000256" key="3">
    <source>
        <dbReference type="ARBA" id="ARBA00023052"/>
    </source>
</evidence>
<keyword evidence="3 4" id="KW-0786">Thiamine pyrophosphate</keyword>
<evidence type="ECO:0000259" key="6">
    <source>
        <dbReference type="Pfam" id="PF02775"/>
    </source>
</evidence>
<feature type="domain" description="Thiamine pyrophosphate enzyme N-terminal TPP-binding" evidence="7">
    <location>
        <begin position="8"/>
        <end position="118"/>
    </location>
</feature>
<dbReference type="InterPro" id="IPR012000">
    <property type="entry name" value="Thiamin_PyroP_enz_cen_dom"/>
</dbReference>
<keyword evidence="8" id="KW-0002">3D-structure</keyword>
<evidence type="ECO:0000256" key="1">
    <source>
        <dbReference type="ARBA" id="ARBA00001964"/>
    </source>
</evidence>
<dbReference type="InterPro" id="IPR029035">
    <property type="entry name" value="DHS-like_NAD/FAD-binding_dom"/>
</dbReference>
<dbReference type="CDD" id="cd00568">
    <property type="entry name" value="TPP_enzymes"/>
    <property type="match status" value="1"/>
</dbReference>